<keyword evidence="7 9" id="KW-0472">Membrane</keyword>
<feature type="transmembrane region" description="Helical" evidence="9">
    <location>
        <begin position="20"/>
        <end position="45"/>
    </location>
</feature>
<evidence type="ECO:0000256" key="9">
    <source>
        <dbReference type="SAM" id="Phobius"/>
    </source>
</evidence>
<evidence type="ECO:0000256" key="4">
    <source>
        <dbReference type="ARBA" id="ARBA00022692"/>
    </source>
</evidence>
<dbReference type="GO" id="GO:0005886">
    <property type="term" value="C:plasma membrane"/>
    <property type="evidence" value="ECO:0007669"/>
    <property type="project" value="UniProtKB-SubCell"/>
</dbReference>
<reference evidence="10 11" key="1">
    <citation type="submission" date="2017-07" db="EMBL/GenBank/DDBJ databases">
        <title>Complete genome sequence of Oryzomicrobium terrae TPP412.</title>
        <authorList>
            <person name="Chiu L.-W."/>
            <person name="Lo K.-J."/>
            <person name="Tsai Y.-M."/>
            <person name="Lin S.-S."/>
            <person name="Kuo C.-H."/>
            <person name="Liu C.-T."/>
        </authorList>
    </citation>
    <scope>NUCLEOTIDE SEQUENCE [LARGE SCALE GENOMIC DNA]</scope>
    <source>
        <strain evidence="10 11">TPP412</strain>
    </source>
</reference>
<dbReference type="PANTHER" id="PTHR33281">
    <property type="entry name" value="UPF0187 PROTEIN YNEE"/>
    <property type="match status" value="1"/>
</dbReference>
<accession>A0A5C1EBB6</accession>
<keyword evidence="2" id="KW-0813">Transport</keyword>
<dbReference type="GO" id="GO:0005254">
    <property type="term" value="F:chloride channel activity"/>
    <property type="evidence" value="ECO:0007669"/>
    <property type="project" value="InterPro"/>
</dbReference>
<dbReference type="KEGG" id="otr:OTERR_24980"/>
<dbReference type="InterPro" id="IPR044669">
    <property type="entry name" value="YneE/VCCN1/2-like"/>
</dbReference>
<proteinExistence type="inferred from homology"/>
<dbReference type="Pfam" id="PF25539">
    <property type="entry name" value="Bestrophin_2"/>
    <property type="match status" value="1"/>
</dbReference>
<keyword evidence="3" id="KW-1003">Cell membrane</keyword>
<evidence type="ECO:0000313" key="10">
    <source>
        <dbReference type="EMBL" id="QEL65974.1"/>
    </source>
</evidence>
<feature type="transmembrane region" description="Helical" evidence="9">
    <location>
        <begin position="57"/>
        <end position="74"/>
    </location>
</feature>
<name>A0A5C1EBB6_9RHOO</name>
<evidence type="ECO:0000256" key="5">
    <source>
        <dbReference type="ARBA" id="ARBA00022989"/>
    </source>
</evidence>
<evidence type="ECO:0000313" key="11">
    <source>
        <dbReference type="Proteomes" id="UP000323671"/>
    </source>
</evidence>
<keyword evidence="5 9" id="KW-1133">Transmembrane helix</keyword>
<dbReference type="PANTHER" id="PTHR33281:SF19">
    <property type="entry name" value="VOLTAGE-DEPENDENT ANION CHANNEL-FORMING PROTEIN YNEE"/>
    <property type="match status" value="1"/>
</dbReference>
<protein>
    <submittedName>
        <fullName evidence="10">Putative membrane protein</fullName>
    </submittedName>
</protein>
<comment type="subcellular location">
    <subcellularLocation>
        <location evidence="1">Cell membrane</location>
        <topology evidence="1">Multi-pass membrane protein</topology>
    </subcellularLocation>
</comment>
<organism evidence="10 11">
    <name type="scientific">Oryzomicrobium terrae</name>
    <dbReference type="NCBI Taxonomy" id="1735038"/>
    <lineage>
        <taxon>Bacteria</taxon>
        <taxon>Pseudomonadati</taxon>
        <taxon>Pseudomonadota</taxon>
        <taxon>Betaproteobacteria</taxon>
        <taxon>Rhodocyclales</taxon>
        <taxon>Rhodocyclaceae</taxon>
        <taxon>Oryzomicrobium</taxon>
    </lineage>
</organism>
<dbReference type="Proteomes" id="UP000323671">
    <property type="component" value="Chromosome"/>
</dbReference>
<evidence type="ECO:0000256" key="3">
    <source>
        <dbReference type="ARBA" id="ARBA00022475"/>
    </source>
</evidence>
<evidence type="ECO:0000256" key="8">
    <source>
        <dbReference type="ARBA" id="ARBA00034708"/>
    </source>
</evidence>
<dbReference type="EMBL" id="CP022579">
    <property type="protein sequence ID" value="QEL65974.1"/>
    <property type="molecule type" value="Genomic_DNA"/>
</dbReference>
<evidence type="ECO:0000256" key="7">
    <source>
        <dbReference type="ARBA" id="ARBA00023136"/>
    </source>
</evidence>
<evidence type="ECO:0000256" key="2">
    <source>
        <dbReference type="ARBA" id="ARBA00022448"/>
    </source>
</evidence>
<keyword evidence="11" id="KW-1185">Reference proteome</keyword>
<gene>
    <name evidence="10" type="primary">yneE</name>
    <name evidence="10" type="ORF">OTERR_24980</name>
</gene>
<evidence type="ECO:0000256" key="6">
    <source>
        <dbReference type="ARBA" id="ARBA00023065"/>
    </source>
</evidence>
<sequence>MIVRPKVHWFRMLFVWRGSVLGLVMPRLLGILAISLVALAGHLWFRDFGVRLNPAPFSLVGIALAIFLGFRNNVSYDRFWEGRRLWGQLVIATRALSRQAATLVALPDDDPRVRHFAALLIALAHSLKHQLRGDPVHDDLARLLPADLAARCAAAQFVPVALLTELARWVQERRREGQLPDILAANMDANLDSIAEVITGCERIANTPIPYAYNVLLHRTVYGYAALLPFGLVDSIGYLTPLMAVFVAYTFMALEAIAGELEDPFGREPNDLALDALARTIERTVLETVGVPSADLPPALQPDGNYRLT</sequence>
<keyword evidence="6" id="KW-0406">Ion transport</keyword>
<dbReference type="AlphaFoldDB" id="A0A5C1EBB6"/>
<comment type="similarity">
    <text evidence="8">Belongs to the anion channel-forming bestrophin (TC 1.A.46) family.</text>
</comment>
<keyword evidence="4 9" id="KW-0812">Transmembrane</keyword>
<evidence type="ECO:0000256" key="1">
    <source>
        <dbReference type="ARBA" id="ARBA00004651"/>
    </source>
</evidence>
<dbReference type="RefSeq" id="WP_149425991.1">
    <property type="nucleotide sequence ID" value="NZ_CP022579.1"/>
</dbReference>